<proteinExistence type="inferred from homology"/>
<evidence type="ECO:0008006" key="4">
    <source>
        <dbReference type="Google" id="ProtNLM"/>
    </source>
</evidence>
<dbReference type="AlphaFoldDB" id="A0A2T1HNL0"/>
<dbReference type="RefSeq" id="WP_106339315.1">
    <property type="nucleotide sequence ID" value="NZ_PVZS01000030.1"/>
</dbReference>
<dbReference type="InterPro" id="IPR029025">
    <property type="entry name" value="T3SS_substrate_exporter_C"/>
</dbReference>
<evidence type="ECO:0000313" key="2">
    <source>
        <dbReference type="EMBL" id="PSC03149.1"/>
    </source>
</evidence>
<dbReference type="Pfam" id="PF01312">
    <property type="entry name" value="Bac_export_2"/>
    <property type="match status" value="1"/>
</dbReference>
<dbReference type="GO" id="GO:0009306">
    <property type="term" value="P:protein secretion"/>
    <property type="evidence" value="ECO:0007669"/>
    <property type="project" value="InterPro"/>
</dbReference>
<dbReference type="InterPro" id="IPR006135">
    <property type="entry name" value="T3SS_substrate_exporter"/>
</dbReference>
<reference evidence="3" key="1">
    <citation type="submission" date="2018-03" db="EMBL/GenBank/DDBJ databases">
        <authorList>
            <person name="Sun L."/>
            <person name="Liu H."/>
            <person name="Chen W."/>
            <person name="Huang K."/>
            <person name="Liu W."/>
            <person name="Gao X."/>
        </authorList>
    </citation>
    <scope>NUCLEOTIDE SEQUENCE [LARGE SCALE GENOMIC DNA]</scope>
    <source>
        <strain evidence="3">SH9</strain>
    </source>
</reference>
<sequence>MTRVDSPRVAVALEYRRGTHRAPRVTATGRGAVAERILAVAEENGVPLQENAALAEALSRVPLDDEIPEELYRAVAEVLTFVLRVTRRV</sequence>
<gene>
    <name evidence="2" type="ORF">SLNSH_20140</name>
</gene>
<name>A0A2T1HNL0_9HYPH</name>
<evidence type="ECO:0000256" key="1">
    <source>
        <dbReference type="ARBA" id="ARBA00010690"/>
    </source>
</evidence>
<dbReference type="Proteomes" id="UP000239772">
    <property type="component" value="Unassembled WGS sequence"/>
</dbReference>
<dbReference type="SUPFAM" id="SSF160544">
    <property type="entry name" value="EscU C-terminal domain-like"/>
    <property type="match status" value="1"/>
</dbReference>
<protein>
    <recommendedName>
        <fullName evidence="4">Type III secretion protein</fullName>
    </recommendedName>
</protein>
<dbReference type="PANTHER" id="PTHR30531">
    <property type="entry name" value="FLAGELLAR BIOSYNTHETIC PROTEIN FLHB"/>
    <property type="match status" value="1"/>
</dbReference>
<dbReference type="EMBL" id="PVZS01000030">
    <property type="protein sequence ID" value="PSC03149.1"/>
    <property type="molecule type" value="Genomic_DNA"/>
</dbReference>
<accession>A0A2T1HNL0</accession>
<comment type="similarity">
    <text evidence="1">Belongs to the type III secretion exporter family.</text>
</comment>
<dbReference type="Gene3D" id="3.40.1690.10">
    <property type="entry name" value="secretion proteins EscU"/>
    <property type="match status" value="1"/>
</dbReference>
<keyword evidence="3" id="KW-1185">Reference proteome</keyword>
<dbReference type="GO" id="GO:0005886">
    <property type="term" value="C:plasma membrane"/>
    <property type="evidence" value="ECO:0007669"/>
    <property type="project" value="TreeGrafter"/>
</dbReference>
<evidence type="ECO:0000313" key="3">
    <source>
        <dbReference type="Proteomes" id="UP000239772"/>
    </source>
</evidence>
<dbReference type="OrthoDB" id="5244399at2"/>
<dbReference type="PRINTS" id="PR00950">
    <property type="entry name" value="TYPE3IMSPROT"/>
</dbReference>
<dbReference type="PANTHER" id="PTHR30531:SF12">
    <property type="entry name" value="FLAGELLAR BIOSYNTHETIC PROTEIN FLHB"/>
    <property type="match status" value="1"/>
</dbReference>
<organism evidence="2 3">
    <name type="scientific">Alsobacter soli</name>
    <dbReference type="NCBI Taxonomy" id="2109933"/>
    <lineage>
        <taxon>Bacteria</taxon>
        <taxon>Pseudomonadati</taxon>
        <taxon>Pseudomonadota</taxon>
        <taxon>Alphaproteobacteria</taxon>
        <taxon>Hyphomicrobiales</taxon>
        <taxon>Alsobacteraceae</taxon>
        <taxon>Alsobacter</taxon>
    </lineage>
</organism>
<comment type="caution">
    <text evidence="2">The sequence shown here is derived from an EMBL/GenBank/DDBJ whole genome shotgun (WGS) entry which is preliminary data.</text>
</comment>